<evidence type="ECO:0000313" key="1">
    <source>
        <dbReference type="EMBL" id="KAH3860964.1"/>
    </source>
</evidence>
<reference evidence="1" key="2">
    <citation type="submission" date="2020-11" db="EMBL/GenBank/DDBJ databases">
        <authorList>
            <person name="McCartney M.A."/>
            <person name="Auch B."/>
            <person name="Kono T."/>
            <person name="Mallez S."/>
            <person name="Becker A."/>
            <person name="Gohl D.M."/>
            <person name="Silverstein K.A.T."/>
            <person name="Koren S."/>
            <person name="Bechman K.B."/>
            <person name="Herman A."/>
            <person name="Abrahante J.E."/>
            <person name="Garbe J."/>
        </authorList>
    </citation>
    <scope>NUCLEOTIDE SEQUENCE</scope>
    <source>
        <strain evidence="1">Duluth1</strain>
        <tissue evidence="1">Whole animal</tissue>
    </source>
</reference>
<name>A0A9D4LNI9_DREPO</name>
<sequence>MSYTGSGGILHINHIGNDTYGTYECCETYFPSNYVTVDIIPRYVDGGNEIITRCEGKQNTGMLMQ</sequence>
<dbReference type="EMBL" id="JAIWYP010000002">
    <property type="protein sequence ID" value="KAH3860964.1"/>
    <property type="molecule type" value="Genomic_DNA"/>
</dbReference>
<gene>
    <name evidence="1" type="ORF">DPMN_023888</name>
</gene>
<reference evidence="1" key="1">
    <citation type="journal article" date="2019" name="bioRxiv">
        <title>The Genome of the Zebra Mussel, Dreissena polymorpha: A Resource for Invasive Species Research.</title>
        <authorList>
            <person name="McCartney M.A."/>
            <person name="Auch B."/>
            <person name="Kono T."/>
            <person name="Mallez S."/>
            <person name="Zhang Y."/>
            <person name="Obille A."/>
            <person name="Becker A."/>
            <person name="Abrahante J.E."/>
            <person name="Garbe J."/>
            <person name="Badalamenti J.P."/>
            <person name="Herman A."/>
            <person name="Mangelson H."/>
            <person name="Liachko I."/>
            <person name="Sullivan S."/>
            <person name="Sone E.D."/>
            <person name="Koren S."/>
            <person name="Silverstein K.A.T."/>
            <person name="Beckman K.B."/>
            <person name="Gohl D.M."/>
        </authorList>
    </citation>
    <scope>NUCLEOTIDE SEQUENCE</scope>
    <source>
        <strain evidence="1">Duluth1</strain>
        <tissue evidence="1">Whole animal</tissue>
    </source>
</reference>
<dbReference type="Proteomes" id="UP000828390">
    <property type="component" value="Unassembled WGS sequence"/>
</dbReference>
<proteinExistence type="predicted"/>
<keyword evidence="2" id="KW-1185">Reference proteome</keyword>
<organism evidence="1 2">
    <name type="scientific">Dreissena polymorpha</name>
    <name type="common">Zebra mussel</name>
    <name type="synonym">Mytilus polymorpha</name>
    <dbReference type="NCBI Taxonomy" id="45954"/>
    <lineage>
        <taxon>Eukaryota</taxon>
        <taxon>Metazoa</taxon>
        <taxon>Spiralia</taxon>
        <taxon>Lophotrochozoa</taxon>
        <taxon>Mollusca</taxon>
        <taxon>Bivalvia</taxon>
        <taxon>Autobranchia</taxon>
        <taxon>Heteroconchia</taxon>
        <taxon>Euheterodonta</taxon>
        <taxon>Imparidentia</taxon>
        <taxon>Neoheterodontei</taxon>
        <taxon>Myida</taxon>
        <taxon>Dreissenoidea</taxon>
        <taxon>Dreissenidae</taxon>
        <taxon>Dreissena</taxon>
    </lineage>
</organism>
<evidence type="ECO:0000313" key="2">
    <source>
        <dbReference type="Proteomes" id="UP000828390"/>
    </source>
</evidence>
<accession>A0A9D4LNI9</accession>
<dbReference type="AlphaFoldDB" id="A0A9D4LNI9"/>
<protein>
    <submittedName>
        <fullName evidence="1">Uncharacterized protein</fullName>
    </submittedName>
</protein>
<comment type="caution">
    <text evidence="1">The sequence shown here is derived from an EMBL/GenBank/DDBJ whole genome shotgun (WGS) entry which is preliminary data.</text>
</comment>